<evidence type="ECO:0000313" key="4">
    <source>
        <dbReference type="Proteomes" id="UP001209878"/>
    </source>
</evidence>
<gene>
    <name evidence="3" type="ORF">NP493_218g04063</name>
</gene>
<evidence type="ECO:0000313" key="3">
    <source>
        <dbReference type="EMBL" id="KAK2185959.1"/>
    </source>
</evidence>
<dbReference type="PANTHER" id="PTHR24198:SF165">
    <property type="entry name" value="ANKYRIN REPEAT-CONTAINING PROTEIN-RELATED"/>
    <property type="match status" value="1"/>
</dbReference>
<comment type="caution">
    <text evidence="3">The sequence shown here is derived from an EMBL/GenBank/DDBJ whole genome shotgun (WGS) entry which is preliminary data.</text>
</comment>
<dbReference type="EMBL" id="JAODUO010000217">
    <property type="protein sequence ID" value="KAK2185959.1"/>
    <property type="molecule type" value="Genomic_DNA"/>
</dbReference>
<name>A0AAD9UE29_RIDPI</name>
<evidence type="ECO:0000256" key="1">
    <source>
        <dbReference type="ARBA" id="ARBA00022737"/>
    </source>
</evidence>
<dbReference type="AlphaFoldDB" id="A0AAD9UE29"/>
<organism evidence="3 4">
    <name type="scientific">Ridgeia piscesae</name>
    <name type="common">Tubeworm</name>
    <dbReference type="NCBI Taxonomy" id="27915"/>
    <lineage>
        <taxon>Eukaryota</taxon>
        <taxon>Metazoa</taxon>
        <taxon>Spiralia</taxon>
        <taxon>Lophotrochozoa</taxon>
        <taxon>Annelida</taxon>
        <taxon>Polychaeta</taxon>
        <taxon>Sedentaria</taxon>
        <taxon>Canalipalpata</taxon>
        <taxon>Sabellida</taxon>
        <taxon>Siboglinidae</taxon>
        <taxon>Ridgeia</taxon>
    </lineage>
</organism>
<dbReference type="Gene3D" id="1.25.40.20">
    <property type="entry name" value="Ankyrin repeat-containing domain"/>
    <property type="match status" value="3"/>
</dbReference>
<protein>
    <recommendedName>
        <fullName evidence="5">Ankyrin repeat protein</fullName>
    </recommendedName>
</protein>
<proteinExistence type="predicted"/>
<accession>A0AAD9UE29</accession>
<keyword evidence="4" id="KW-1185">Reference proteome</keyword>
<reference evidence="3" key="1">
    <citation type="journal article" date="2023" name="Mol. Biol. Evol.">
        <title>Third-Generation Sequencing Reveals the Adaptive Role of the Epigenome in Three Deep-Sea Polychaetes.</title>
        <authorList>
            <person name="Perez M."/>
            <person name="Aroh O."/>
            <person name="Sun Y."/>
            <person name="Lan Y."/>
            <person name="Juniper S.K."/>
            <person name="Young C.R."/>
            <person name="Angers B."/>
            <person name="Qian P.Y."/>
        </authorList>
    </citation>
    <scope>NUCLEOTIDE SEQUENCE</scope>
    <source>
        <strain evidence="3">R07B-5</strain>
    </source>
</reference>
<dbReference type="SUPFAM" id="SSF48403">
    <property type="entry name" value="Ankyrin repeat"/>
    <property type="match status" value="1"/>
</dbReference>
<dbReference type="InterPro" id="IPR002110">
    <property type="entry name" value="Ankyrin_rpt"/>
</dbReference>
<keyword evidence="1" id="KW-0677">Repeat</keyword>
<dbReference type="InterPro" id="IPR036770">
    <property type="entry name" value="Ankyrin_rpt-contain_sf"/>
</dbReference>
<dbReference type="Proteomes" id="UP001209878">
    <property type="component" value="Unassembled WGS sequence"/>
</dbReference>
<evidence type="ECO:0008006" key="5">
    <source>
        <dbReference type="Google" id="ProtNLM"/>
    </source>
</evidence>
<sequence>MGMCLSRAPSTPSFGRTLSYAPCRDAAAGRGSLVDAVKQLQPLDVIRPLLAQHSRASIEDERDEHDLNILHYSILWQHAEVVRLLLTKGYFQEPHHAPSVPYLHLACHVGHALIASILLQERPSDYDVTISPVTWLYMAQLVPSSEVTTAHVNMMNSDSGQHELTPIDVASWSGNVKCVYVMLNYLPPKPKSTFHHSGHFSALERAVQVNSTRSLQLILSDHPVEGDMKRAAKEALRHKMDECLNVLLNHGVPLGSVLNGMNPYHFMYMYASAFQAGKGQGKRHKGLPQSTAVLVRHGFDVNNADLIGSYPLYSLLYSLIQEKDYNPSSVPEYHIETLQTLLAAGARTDFDEVLQISSRSSEADVTELPMIGRELYTSALNAFLVPLQSSDAWRPHMKNYLDKCVLSLLEHGADPAHVNSFGETPLHDLMKAIAMQHAMGHMFIDLGNMCRMLLLHGADPNAAAPSGFYPISHYFSTLCKMMGGLYAFERWRQTDCVPHILNLVFFMDHSKVVEAYHQVTQVLIEAKTDGMSDSIISYVQEQFMRFMTKTRPLCELSRLGVWKAAGRQKENLSAWYMPALLRRHITEMFDE</sequence>
<dbReference type="PANTHER" id="PTHR24198">
    <property type="entry name" value="ANKYRIN REPEAT AND PROTEIN KINASE DOMAIN-CONTAINING PROTEIN"/>
    <property type="match status" value="1"/>
</dbReference>
<evidence type="ECO:0000256" key="2">
    <source>
        <dbReference type="ARBA" id="ARBA00023043"/>
    </source>
</evidence>
<dbReference type="SMART" id="SM00248">
    <property type="entry name" value="ANK"/>
    <property type="match status" value="7"/>
</dbReference>
<keyword evidence="2" id="KW-0040">ANK repeat</keyword>